<organism evidence="1 2">
    <name type="scientific">Ficus carica</name>
    <name type="common">Common fig</name>
    <dbReference type="NCBI Taxonomy" id="3494"/>
    <lineage>
        <taxon>Eukaryota</taxon>
        <taxon>Viridiplantae</taxon>
        <taxon>Streptophyta</taxon>
        <taxon>Embryophyta</taxon>
        <taxon>Tracheophyta</taxon>
        <taxon>Spermatophyta</taxon>
        <taxon>Magnoliopsida</taxon>
        <taxon>eudicotyledons</taxon>
        <taxon>Gunneridae</taxon>
        <taxon>Pentapetalae</taxon>
        <taxon>rosids</taxon>
        <taxon>fabids</taxon>
        <taxon>Rosales</taxon>
        <taxon>Moraceae</taxon>
        <taxon>Ficeae</taxon>
        <taxon>Ficus</taxon>
    </lineage>
</organism>
<dbReference type="AlphaFoldDB" id="A0AA87ZHR2"/>
<dbReference type="EMBL" id="BTGU01000004">
    <property type="protein sequence ID" value="GMN33469.1"/>
    <property type="molecule type" value="Genomic_DNA"/>
</dbReference>
<dbReference type="Proteomes" id="UP001187192">
    <property type="component" value="Unassembled WGS sequence"/>
</dbReference>
<name>A0AA87ZHR2_FICCA</name>
<accession>A0AA87ZHR2</accession>
<dbReference type="Gramene" id="FCD_00011753-RA">
    <property type="protein sequence ID" value="FCD_00011753-RA:cds"/>
    <property type="gene ID" value="FCD_00011753"/>
</dbReference>
<gene>
    <name evidence="1" type="ORF">TIFTF001_004189</name>
</gene>
<evidence type="ECO:0000313" key="1">
    <source>
        <dbReference type="EMBL" id="GMN33469.1"/>
    </source>
</evidence>
<keyword evidence="2" id="KW-1185">Reference proteome</keyword>
<comment type="caution">
    <text evidence="1">The sequence shown here is derived from an EMBL/GenBank/DDBJ whole genome shotgun (WGS) entry which is preliminary data.</text>
</comment>
<evidence type="ECO:0000313" key="2">
    <source>
        <dbReference type="Proteomes" id="UP001187192"/>
    </source>
</evidence>
<reference evidence="1" key="1">
    <citation type="submission" date="2023-07" db="EMBL/GenBank/DDBJ databases">
        <title>draft genome sequence of fig (Ficus carica).</title>
        <authorList>
            <person name="Takahashi T."/>
            <person name="Nishimura K."/>
        </authorList>
    </citation>
    <scope>NUCLEOTIDE SEQUENCE</scope>
</reference>
<proteinExistence type="predicted"/>
<sequence>MLHGEEFRLDPSTKTWEVLPSEEALTTERCVVDGVSNICFGGERFGGFDEKVGRWKLAVAFAETTDLKKGKVGVWCAEIDVTDDADGNWWGRIHWSDKVLLLPEISWGIPEENFYESPFSCLCKRLLVSL</sequence>
<protein>
    <submittedName>
        <fullName evidence="1">Uncharacterized protein</fullName>
    </submittedName>
</protein>